<gene>
    <name evidence="1" type="ORF">HG543_21750</name>
</gene>
<accession>A0A848LIE0</accession>
<dbReference type="AlphaFoldDB" id="A0A848LIE0"/>
<evidence type="ECO:0000313" key="2">
    <source>
        <dbReference type="Proteomes" id="UP000518300"/>
    </source>
</evidence>
<comment type="caution">
    <text evidence="1">The sequence shown here is derived from an EMBL/GenBank/DDBJ whole genome shotgun (WGS) entry which is preliminary data.</text>
</comment>
<protein>
    <submittedName>
        <fullName evidence="1">Uncharacterized protein</fullName>
    </submittedName>
</protein>
<dbReference type="Proteomes" id="UP000518300">
    <property type="component" value="Unassembled WGS sequence"/>
</dbReference>
<evidence type="ECO:0000313" key="1">
    <source>
        <dbReference type="EMBL" id="NMO17466.1"/>
    </source>
</evidence>
<organism evidence="1 2">
    <name type="scientific">Pyxidicoccus fallax</name>
    <dbReference type="NCBI Taxonomy" id="394095"/>
    <lineage>
        <taxon>Bacteria</taxon>
        <taxon>Pseudomonadati</taxon>
        <taxon>Myxococcota</taxon>
        <taxon>Myxococcia</taxon>
        <taxon>Myxococcales</taxon>
        <taxon>Cystobacterineae</taxon>
        <taxon>Myxococcaceae</taxon>
        <taxon>Pyxidicoccus</taxon>
    </lineage>
</organism>
<keyword evidence="2" id="KW-1185">Reference proteome</keyword>
<dbReference type="EMBL" id="JABBJJ010000099">
    <property type="protein sequence ID" value="NMO17466.1"/>
    <property type="molecule type" value="Genomic_DNA"/>
</dbReference>
<sequence>MRLLRAATWEQQAWADYMLSAPGAADRASVDAMPAALRMLFWKRFRRTARSHAARESAVFALAAMRRPPEDFLPYLWQGLAERRFSMMASLIALSEPELPGEELGAMLRMLREQVPEGERADVALSLLSLKRSPRMHEQLEASGVWEWRALLPPEVGVCLLTVFHPQDPRQA</sequence>
<name>A0A848LIE0_9BACT</name>
<proteinExistence type="predicted"/>
<reference evidence="1 2" key="1">
    <citation type="submission" date="2020-04" db="EMBL/GenBank/DDBJ databases">
        <title>Draft genome of Pyxidicoccus fallax type strain.</title>
        <authorList>
            <person name="Whitworth D.E."/>
        </authorList>
    </citation>
    <scope>NUCLEOTIDE SEQUENCE [LARGE SCALE GENOMIC DNA]</scope>
    <source>
        <strain evidence="1 2">DSM 14698</strain>
    </source>
</reference>
<dbReference type="RefSeq" id="WP_169346747.1">
    <property type="nucleotide sequence ID" value="NZ_JABBJJ010000099.1"/>
</dbReference>